<dbReference type="EMBL" id="BDGU01000150">
    <property type="protein sequence ID" value="GAW03656.1"/>
    <property type="molecule type" value="Genomic_DNA"/>
</dbReference>
<dbReference type="InterPro" id="IPR025870">
    <property type="entry name" value="Glyoxalase-like_dom"/>
</dbReference>
<evidence type="ECO:0000313" key="3">
    <source>
        <dbReference type="EMBL" id="GAW03656.1"/>
    </source>
</evidence>
<reference evidence="3 4" key="1">
    <citation type="submission" date="2016-08" db="EMBL/GenBank/DDBJ databases">
        <authorList>
            <consortium name="Lentinula edodes genome sequencing consortium"/>
            <person name="Sakamoto Y."/>
            <person name="Nakade K."/>
            <person name="Sato S."/>
            <person name="Yoshida Y."/>
            <person name="Miyazaki K."/>
            <person name="Natsume S."/>
            <person name="Konno N."/>
        </authorList>
    </citation>
    <scope>NUCLEOTIDE SEQUENCE [LARGE SCALE GENOMIC DNA]</scope>
    <source>
        <strain evidence="3 4">NBRC 111202</strain>
    </source>
</reference>
<sequence length="284" mass="31358">MALPSTKCLDHIVYLTPPGSVNETAEDFRKLGFHVLPGGQHADALTENSLIILSDSVYLELISFVNPVDAYPPGSPARLARENHPWAVKAPGWIDYAFLGNGSETVRISDVINSRAKEGGDDGLYGPEMPGGRKRPDGQDLKWLITPPRRPAEGIERRLPLPFFCGDVTPRDLRVPNEPPAIFEHPCTALGIAYVRFEVPSERWDGLSRSLDYIIGYSGVTSADAEREWPLDTVKTLGGHSCRLLLSASEKDTSGITEVAFYVKNKPSQETIRTLYAQIRFVQV</sequence>
<dbReference type="Gene3D" id="3.10.180.10">
    <property type="entry name" value="2,3-Dihydroxybiphenyl 1,2-Dioxygenase, domain 1"/>
    <property type="match status" value="1"/>
</dbReference>
<evidence type="ECO:0000313" key="4">
    <source>
        <dbReference type="Proteomes" id="UP000188533"/>
    </source>
</evidence>
<gene>
    <name evidence="3" type="ORF">LENED_005396</name>
</gene>
<dbReference type="Pfam" id="PF13468">
    <property type="entry name" value="Glyoxalase_3"/>
    <property type="match status" value="1"/>
</dbReference>
<organism evidence="3 4">
    <name type="scientific">Lentinula edodes</name>
    <name type="common">Shiitake mushroom</name>
    <name type="synonym">Lentinus edodes</name>
    <dbReference type="NCBI Taxonomy" id="5353"/>
    <lineage>
        <taxon>Eukaryota</taxon>
        <taxon>Fungi</taxon>
        <taxon>Dikarya</taxon>
        <taxon>Basidiomycota</taxon>
        <taxon>Agaricomycotina</taxon>
        <taxon>Agaricomycetes</taxon>
        <taxon>Agaricomycetidae</taxon>
        <taxon>Agaricales</taxon>
        <taxon>Marasmiineae</taxon>
        <taxon>Omphalotaceae</taxon>
        <taxon>Lentinula</taxon>
    </lineage>
</organism>
<dbReference type="PANTHER" id="PTHR40265">
    <property type="entry name" value="BLL2707 PROTEIN"/>
    <property type="match status" value="1"/>
</dbReference>
<keyword evidence="3" id="KW-0560">Oxidoreductase</keyword>
<dbReference type="PANTHER" id="PTHR40265:SF1">
    <property type="entry name" value="GLYOXALASE-LIKE DOMAIN-CONTAINING PROTEIN"/>
    <property type="match status" value="1"/>
</dbReference>
<dbReference type="InterPro" id="IPR029068">
    <property type="entry name" value="Glyas_Bleomycin-R_OHBP_Dase"/>
</dbReference>
<keyword evidence="3" id="KW-0223">Dioxygenase</keyword>
<evidence type="ECO:0000256" key="1">
    <source>
        <dbReference type="SAM" id="MobiDB-lite"/>
    </source>
</evidence>
<feature type="domain" description="Glyoxalase-like" evidence="2">
    <location>
        <begin position="9"/>
        <end position="201"/>
    </location>
</feature>
<reference evidence="3 4" key="2">
    <citation type="submission" date="2017-02" db="EMBL/GenBank/DDBJ databases">
        <title>A genome survey and senescence transcriptome analysis in Lentinula edodes.</title>
        <authorList>
            <person name="Sakamoto Y."/>
            <person name="Nakade K."/>
            <person name="Sato S."/>
            <person name="Yoshida Y."/>
            <person name="Miyazaki K."/>
            <person name="Natsume S."/>
            <person name="Konno N."/>
        </authorList>
    </citation>
    <scope>NUCLEOTIDE SEQUENCE [LARGE SCALE GENOMIC DNA]</scope>
    <source>
        <strain evidence="3 4">NBRC 111202</strain>
    </source>
</reference>
<evidence type="ECO:0000259" key="2">
    <source>
        <dbReference type="Pfam" id="PF13468"/>
    </source>
</evidence>
<proteinExistence type="predicted"/>
<keyword evidence="4" id="KW-1185">Reference proteome</keyword>
<feature type="region of interest" description="Disordered" evidence="1">
    <location>
        <begin position="119"/>
        <end position="139"/>
    </location>
</feature>
<protein>
    <submittedName>
        <fullName evidence="3">Glyoxalase bleomycin resistance protein dioxygenase superfamily</fullName>
    </submittedName>
</protein>
<dbReference type="GO" id="GO:0051213">
    <property type="term" value="F:dioxygenase activity"/>
    <property type="evidence" value="ECO:0007669"/>
    <property type="project" value="UniProtKB-KW"/>
</dbReference>
<dbReference type="AlphaFoldDB" id="A0A1Q3E904"/>
<dbReference type="Proteomes" id="UP000188533">
    <property type="component" value="Unassembled WGS sequence"/>
</dbReference>
<comment type="caution">
    <text evidence="3">The sequence shown here is derived from an EMBL/GenBank/DDBJ whole genome shotgun (WGS) entry which is preliminary data.</text>
</comment>
<accession>A0A1Q3E904</accession>
<name>A0A1Q3E904_LENED</name>